<evidence type="ECO:0000259" key="1">
    <source>
        <dbReference type="Pfam" id="PF12146"/>
    </source>
</evidence>
<dbReference type="AlphaFoldDB" id="A0A934I993"/>
<organism evidence="2 3">
    <name type="scientific">Palleronia pontilimi</name>
    <dbReference type="NCBI Taxonomy" id="1964209"/>
    <lineage>
        <taxon>Bacteria</taxon>
        <taxon>Pseudomonadati</taxon>
        <taxon>Pseudomonadota</taxon>
        <taxon>Alphaproteobacteria</taxon>
        <taxon>Rhodobacterales</taxon>
        <taxon>Roseobacteraceae</taxon>
        <taxon>Palleronia</taxon>
    </lineage>
</organism>
<keyword evidence="2" id="KW-0378">Hydrolase</keyword>
<evidence type="ECO:0000313" key="3">
    <source>
        <dbReference type="Proteomes" id="UP000642488"/>
    </source>
</evidence>
<dbReference type="InterPro" id="IPR029058">
    <property type="entry name" value="AB_hydrolase_fold"/>
</dbReference>
<evidence type="ECO:0000313" key="2">
    <source>
        <dbReference type="EMBL" id="MBJ3762743.1"/>
    </source>
</evidence>
<accession>A0A934I993</accession>
<reference evidence="2" key="1">
    <citation type="submission" date="2020-12" db="EMBL/GenBank/DDBJ databases">
        <title>Bacterial taxonomy.</title>
        <authorList>
            <person name="Pan X."/>
        </authorList>
    </citation>
    <scope>NUCLEOTIDE SEQUENCE</scope>
    <source>
        <strain evidence="2">KCTC 52957</strain>
    </source>
</reference>
<dbReference type="GO" id="GO:0016787">
    <property type="term" value="F:hydrolase activity"/>
    <property type="evidence" value="ECO:0007669"/>
    <property type="project" value="UniProtKB-KW"/>
</dbReference>
<feature type="domain" description="Serine aminopeptidase S33" evidence="1">
    <location>
        <begin position="71"/>
        <end position="271"/>
    </location>
</feature>
<dbReference type="SUPFAM" id="SSF53474">
    <property type="entry name" value="alpha/beta-Hydrolases"/>
    <property type="match status" value="1"/>
</dbReference>
<keyword evidence="3" id="KW-1185">Reference proteome</keyword>
<dbReference type="Pfam" id="PF12146">
    <property type="entry name" value="Hydrolase_4"/>
    <property type="match status" value="1"/>
</dbReference>
<comment type="caution">
    <text evidence="2">The sequence shown here is derived from an EMBL/GenBank/DDBJ whole genome shotgun (WGS) entry which is preliminary data.</text>
</comment>
<proteinExistence type="predicted"/>
<sequence length="317" mass="33758">MKWVVRILTALVLLGVAVWLLRPGVGEIAFDADAIGDDPVAYLAAQESRFDDIVEGTQKRVVWAGDPGARTDWVVVYVHGFSASSEEIRPVPDQVAAALGANLYFTRLEGHGRDGAAMAESSAEAWLRDFDEGLAIARRLGDRVLVMSASTGGTIAALASARGRDVDAQVMVSPNFGVQAAGAFLLTLPGARSWVPLLVGETRSFEAENPAHAKYWTTRYPTEAVVPMALSVRAAKAAALQRITTPALVIFSEDDQVVRPEATRAAMARWGGPVTLEPVSPPPGNAPSNHVLAGDILSPDMTAPVTDMILDWVRALP</sequence>
<dbReference type="RefSeq" id="WP_198915912.1">
    <property type="nucleotide sequence ID" value="NZ_JAEKPD010000007.1"/>
</dbReference>
<dbReference type="InterPro" id="IPR022742">
    <property type="entry name" value="Hydrolase_4"/>
</dbReference>
<name>A0A934I993_9RHOB</name>
<dbReference type="EMBL" id="JAEKPD010000007">
    <property type="protein sequence ID" value="MBJ3762743.1"/>
    <property type="molecule type" value="Genomic_DNA"/>
</dbReference>
<protein>
    <submittedName>
        <fullName evidence="2">Alpha/beta hydrolase</fullName>
    </submittedName>
</protein>
<gene>
    <name evidence="2" type="ORF">ILP92_08300</name>
</gene>
<dbReference type="Proteomes" id="UP000642488">
    <property type="component" value="Unassembled WGS sequence"/>
</dbReference>
<dbReference type="Gene3D" id="3.40.50.1820">
    <property type="entry name" value="alpha/beta hydrolase"/>
    <property type="match status" value="1"/>
</dbReference>